<keyword evidence="1" id="KW-0547">Nucleotide-binding</keyword>
<sequence>MRYVLIFSRDAFRSIIDFNIVLRRYKTVLLLNETSTFLSRPLDKSQAVCIAKGYFAHFIDGTSVKTSNEKIKNGIKKKKIRN</sequence>
<proteinExistence type="predicted"/>
<protein>
    <submittedName>
        <fullName evidence="1">ATP-binding cassette subfamily C member 12-like protein</fullName>
    </submittedName>
</protein>
<dbReference type="AlphaFoldDB" id="A0A161MLZ9"/>
<accession>A0A161MLZ9</accession>
<organism evidence="1">
    <name type="scientific">Triatoma infestans</name>
    <name type="common">Assassin bug</name>
    <dbReference type="NCBI Taxonomy" id="30076"/>
    <lineage>
        <taxon>Eukaryota</taxon>
        <taxon>Metazoa</taxon>
        <taxon>Ecdysozoa</taxon>
        <taxon>Arthropoda</taxon>
        <taxon>Hexapoda</taxon>
        <taxon>Insecta</taxon>
        <taxon>Pterygota</taxon>
        <taxon>Neoptera</taxon>
        <taxon>Paraneoptera</taxon>
        <taxon>Hemiptera</taxon>
        <taxon>Heteroptera</taxon>
        <taxon>Panheteroptera</taxon>
        <taxon>Cimicomorpha</taxon>
        <taxon>Reduviidae</taxon>
        <taxon>Triatominae</taxon>
        <taxon>Triatoma</taxon>
    </lineage>
</organism>
<evidence type="ECO:0000313" key="1">
    <source>
        <dbReference type="EMBL" id="JAR98748.1"/>
    </source>
</evidence>
<dbReference type="EMBL" id="GEMB01004534">
    <property type="protein sequence ID" value="JAR98748.1"/>
    <property type="molecule type" value="Transcribed_RNA"/>
</dbReference>
<reference evidence="1" key="1">
    <citation type="submission" date="2016-04" db="EMBL/GenBank/DDBJ databases">
        <authorList>
            <person name="Calderon-Fernandez G.M.Sr."/>
        </authorList>
    </citation>
    <scope>NUCLEOTIDE SEQUENCE</scope>
    <source>
        <strain evidence="1">Int1</strain>
        <tissue evidence="1">Integument</tissue>
    </source>
</reference>
<reference evidence="1" key="2">
    <citation type="journal article" date="2017" name="J. Med. Entomol.">
        <title>Transcriptome Analysis of the Triatoma infestans (Hemiptera: Reduviidae) Integument.</title>
        <authorList>
            <person name="Calderon-Fernandez G.M."/>
            <person name="Moriconi D.E."/>
            <person name="Dulbecco A.B."/>
            <person name="Juarez M.P."/>
        </authorList>
    </citation>
    <scope>NUCLEOTIDE SEQUENCE</scope>
    <source>
        <strain evidence="1">Int1</strain>
        <tissue evidence="1">Integument</tissue>
    </source>
</reference>
<keyword evidence="1" id="KW-0067">ATP-binding</keyword>
<dbReference type="GO" id="GO:0005524">
    <property type="term" value="F:ATP binding"/>
    <property type="evidence" value="ECO:0007669"/>
    <property type="project" value="UniProtKB-KW"/>
</dbReference>
<name>A0A161MLZ9_TRIIF</name>